<gene>
    <name evidence="8" type="ORF">H6P81_020230</name>
</gene>
<evidence type="ECO:0000313" key="8">
    <source>
        <dbReference type="EMBL" id="KAG9440065.1"/>
    </source>
</evidence>
<dbReference type="PANTHER" id="PTHR33966">
    <property type="entry name" value="PROTEIN ODR-4 HOMOLOG"/>
    <property type="match status" value="1"/>
</dbReference>
<dbReference type="GO" id="GO:0012505">
    <property type="term" value="C:endomembrane system"/>
    <property type="evidence" value="ECO:0007669"/>
    <property type="project" value="TreeGrafter"/>
</dbReference>
<evidence type="ECO:0000256" key="1">
    <source>
        <dbReference type="ARBA" id="ARBA00004370"/>
    </source>
</evidence>
<comment type="subcellular location">
    <subcellularLocation>
        <location evidence="1">Membrane</location>
    </subcellularLocation>
</comment>
<reference evidence="8 9" key="1">
    <citation type="submission" date="2021-07" db="EMBL/GenBank/DDBJ databases">
        <title>The Aristolochia fimbriata genome: insights into angiosperm evolution, floral development and chemical biosynthesis.</title>
        <authorList>
            <person name="Jiao Y."/>
        </authorList>
    </citation>
    <scope>NUCLEOTIDE SEQUENCE [LARGE SCALE GENOMIC DNA]</scope>
    <source>
        <strain evidence="8">IBCAS-2021</strain>
        <tissue evidence="8">Leaf</tissue>
    </source>
</reference>
<feature type="transmembrane region" description="Helical" evidence="7">
    <location>
        <begin position="464"/>
        <end position="486"/>
    </location>
</feature>
<evidence type="ECO:0000313" key="9">
    <source>
        <dbReference type="Proteomes" id="UP000825729"/>
    </source>
</evidence>
<comment type="caution">
    <text evidence="8">The sequence shown here is derived from an EMBL/GenBank/DDBJ whole genome shotgun (WGS) entry which is preliminary data.</text>
</comment>
<protein>
    <recommendedName>
        <fullName evidence="10">Protein odr-4 homolog</fullName>
    </recommendedName>
</protein>
<evidence type="ECO:0000256" key="6">
    <source>
        <dbReference type="SAM" id="MobiDB-lite"/>
    </source>
</evidence>
<dbReference type="GO" id="GO:0016020">
    <property type="term" value="C:membrane"/>
    <property type="evidence" value="ECO:0007669"/>
    <property type="project" value="UniProtKB-SubCell"/>
</dbReference>
<dbReference type="EMBL" id="JAINDJ010000008">
    <property type="protein sequence ID" value="KAG9440065.1"/>
    <property type="molecule type" value="Genomic_DNA"/>
</dbReference>
<keyword evidence="4 7" id="KW-1133">Transmembrane helix</keyword>
<feature type="region of interest" description="Disordered" evidence="6">
    <location>
        <begin position="50"/>
        <end position="75"/>
    </location>
</feature>
<keyword evidence="3 7" id="KW-0812">Transmembrane</keyword>
<organism evidence="8 9">
    <name type="scientific">Aristolochia fimbriata</name>
    <name type="common">White veined hardy Dutchman's pipe vine</name>
    <dbReference type="NCBI Taxonomy" id="158543"/>
    <lineage>
        <taxon>Eukaryota</taxon>
        <taxon>Viridiplantae</taxon>
        <taxon>Streptophyta</taxon>
        <taxon>Embryophyta</taxon>
        <taxon>Tracheophyta</taxon>
        <taxon>Spermatophyta</taxon>
        <taxon>Magnoliopsida</taxon>
        <taxon>Magnoliidae</taxon>
        <taxon>Piperales</taxon>
        <taxon>Aristolochiaceae</taxon>
        <taxon>Aristolochia</taxon>
    </lineage>
</organism>
<dbReference type="Proteomes" id="UP000825729">
    <property type="component" value="Unassembled WGS sequence"/>
</dbReference>
<dbReference type="Pfam" id="PF14778">
    <property type="entry name" value="ODR4-like"/>
    <property type="match status" value="1"/>
</dbReference>
<dbReference type="GO" id="GO:0008104">
    <property type="term" value="P:intracellular protein localization"/>
    <property type="evidence" value="ECO:0007669"/>
    <property type="project" value="TreeGrafter"/>
</dbReference>
<comment type="similarity">
    <text evidence="2">Belongs to the ODR-4 family.</text>
</comment>
<evidence type="ECO:0000256" key="4">
    <source>
        <dbReference type="ARBA" id="ARBA00022989"/>
    </source>
</evidence>
<dbReference type="AlphaFoldDB" id="A0AAV7DVR9"/>
<keyword evidence="5 7" id="KW-0472">Membrane</keyword>
<evidence type="ECO:0000256" key="3">
    <source>
        <dbReference type="ARBA" id="ARBA00022692"/>
    </source>
</evidence>
<evidence type="ECO:0000256" key="2">
    <source>
        <dbReference type="ARBA" id="ARBA00010131"/>
    </source>
</evidence>
<evidence type="ECO:0000256" key="7">
    <source>
        <dbReference type="SAM" id="Phobius"/>
    </source>
</evidence>
<dbReference type="InterPro" id="IPR029454">
    <property type="entry name" value="ODR-4-like"/>
</dbReference>
<sequence>MVKSVVAEDTRLQSTEDGLFQAAVPAQVGLVIGKLSSSLDKGFVFELVPTPPNDAGQPASSLSEGGKDGRKKGSKAKIHVDTSLLVIDRDWVAEHARQVSRLLLGGVNVIGIYIWATENSFKTSTTLLWQTVKVVADAAPCYESDLDERLLIHISYSPRRWSCRNCMLGPTFSSSGLKPCDFKMGKVLTSLQHFKCMYNFEMRLPIFCTDASKAWSFGDALRSGIALHAKELKEAKALIDGNLVVSDRPSTSHATHEVELLLPFSKDATKEARNTEEVMGVAVIRGSIFSSAYLCPKEPLSQVISDIKVDIINSLRSRVDIIFDVSEEEDSELKVDDEQKFESVASSEKPAHKLILHDLRKPCNIFFPRRILVPWLPGICICDYLQPSDSIQDLKDQWKELLSMDAPSDLSMILEPEAEAEGTSLSAKSFWDLTHDNTKSESDGSQKKKVKDSNHSSETKSQNFNIVIAIVVLILSIMMGLVLMFLTETWWFFVNKFGDKCKG</sequence>
<name>A0AAV7DVR9_ARIFI</name>
<evidence type="ECO:0000256" key="5">
    <source>
        <dbReference type="ARBA" id="ARBA00023136"/>
    </source>
</evidence>
<dbReference type="PANTHER" id="PTHR33966:SF1">
    <property type="entry name" value="PROTEIN ODR-4 HOMOLOG"/>
    <property type="match status" value="1"/>
</dbReference>
<accession>A0AAV7DVR9</accession>
<keyword evidence="9" id="KW-1185">Reference proteome</keyword>
<feature type="region of interest" description="Disordered" evidence="6">
    <location>
        <begin position="437"/>
        <end position="457"/>
    </location>
</feature>
<evidence type="ECO:0008006" key="10">
    <source>
        <dbReference type="Google" id="ProtNLM"/>
    </source>
</evidence>
<proteinExistence type="inferred from homology"/>